<dbReference type="OrthoDB" id="10403535at2759"/>
<reference evidence="1" key="1">
    <citation type="submission" date="2016-12" db="EMBL/GenBank/DDBJ databases">
        <title>The genomes of Aspergillus section Nigri reveals drivers in fungal speciation.</title>
        <authorList>
            <consortium name="DOE Joint Genome Institute"/>
            <person name="Vesth T.C."/>
            <person name="Nybo J."/>
            <person name="Theobald S."/>
            <person name="Brandl J."/>
            <person name="Frisvad J.C."/>
            <person name="Nielsen K.F."/>
            <person name="Lyhne E.K."/>
            <person name="Kogle M.E."/>
            <person name="Kuo A."/>
            <person name="Riley R."/>
            <person name="Clum A."/>
            <person name="Nolan M."/>
            <person name="Lipzen A."/>
            <person name="Salamov A."/>
            <person name="Henrissat B."/>
            <person name="Wiebenga A."/>
            <person name="De Vries R.P."/>
            <person name="Grigoriev I.V."/>
            <person name="Mortensen U.H."/>
            <person name="Andersen M.R."/>
            <person name="Baker S.E."/>
        </authorList>
    </citation>
    <scope>NUCLEOTIDE SEQUENCE [LARGE SCALE GENOMIC DNA]</scope>
    <source>
        <strain evidence="1">CBS 113365</strain>
    </source>
</reference>
<dbReference type="RefSeq" id="XP_025564743.1">
    <property type="nucleotide sequence ID" value="XM_025708674.1"/>
</dbReference>
<sequence>MAMADGRYGDIDSIFDSRDGDTRLVCFEGKKSASREKAKAPVECRHHLPTTSVTAASAVAGSLLGVCMVVPGNGHHFQFKPRRRELPKVGKSRSSERWGFRVRRGQNRVWLETVGPHWMGYS</sequence>
<dbReference type="EMBL" id="KZ821619">
    <property type="protein sequence ID" value="PYH70949.1"/>
    <property type="molecule type" value="Genomic_DNA"/>
</dbReference>
<dbReference type="AlphaFoldDB" id="A0A319BFT5"/>
<dbReference type="Proteomes" id="UP000248405">
    <property type="component" value="Unassembled WGS sequence"/>
</dbReference>
<organism evidence="1 2">
    <name type="scientific">Aspergillus vadensis (strain CBS 113365 / IMI 142717 / IBT 24658)</name>
    <dbReference type="NCBI Taxonomy" id="1448311"/>
    <lineage>
        <taxon>Eukaryota</taxon>
        <taxon>Fungi</taxon>
        <taxon>Dikarya</taxon>
        <taxon>Ascomycota</taxon>
        <taxon>Pezizomycotina</taxon>
        <taxon>Eurotiomycetes</taxon>
        <taxon>Eurotiomycetidae</taxon>
        <taxon>Eurotiales</taxon>
        <taxon>Aspergillaceae</taxon>
        <taxon>Aspergillus</taxon>
        <taxon>Aspergillus subgen. Circumdati</taxon>
    </lineage>
</organism>
<proteinExistence type="predicted"/>
<keyword evidence="2" id="KW-1185">Reference proteome</keyword>
<evidence type="ECO:0000313" key="2">
    <source>
        <dbReference type="Proteomes" id="UP000248405"/>
    </source>
</evidence>
<accession>A0A319BFT5</accession>
<protein>
    <submittedName>
        <fullName evidence="1">Uncharacterized protein</fullName>
    </submittedName>
</protein>
<evidence type="ECO:0000313" key="1">
    <source>
        <dbReference type="EMBL" id="PYH70949.1"/>
    </source>
</evidence>
<name>A0A319BFT5_ASPVC</name>
<dbReference type="GeneID" id="37213266"/>
<gene>
    <name evidence="1" type="ORF">BO88DRAFT_423758</name>
</gene>